<dbReference type="AlphaFoldDB" id="A0A8C5P489"/>
<organism evidence="2 3">
    <name type="scientific">Jaculus jaculus</name>
    <name type="common">Lesser Egyptian jerboa</name>
    <dbReference type="NCBI Taxonomy" id="51337"/>
    <lineage>
        <taxon>Eukaryota</taxon>
        <taxon>Metazoa</taxon>
        <taxon>Chordata</taxon>
        <taxon>Craniata</taxon>
        <taxon>Vertebrata</taxon>
        <taxon>Euteleostomi</taxon>
        <taxon>Mammalia</taxon>
        <taxon>Eutheria</taxon>
        <taxon>Euarchontoglires</taxon>
        <taxon>Glires</taxon>
        <taxon>Rodentia</taxon>
        <taxon>Myomorpha</taxon>
        <taxon>Dipodoidea</taxon>
        <taxon>Dipodidae</taxon>
        <taxon>Dipodinae</taxon>
        <taxon>Jaculus</taxon>
    </lineage>
</organism>
<dbReference type="Proteomes" id="UP000694385">
    <property type="component" value="Unassembled WGS sequence"/>
</dbReference>
<evidence type="ECO:0000256" key="1">
    <source>
        <dbReference type="SAM" id="MobiDB-lite"/>
    </source>
</evidence>
<reference evidence="2" key="2">
    <citation type="submission" date="2025-09" db="UniProtKB">
        <authorList>
            <consortium name="Ensembl"/>
        </authorList>
    </citation>
    <scope>IDENTIFICATION</scope>
</reference>
<evidence type="ECO:0000313" key="3">
    <source>
        <dbReference type="Proteomes" id="UP000694385"/>
    </source>
</evidence>
<protein>
    <submittedName>
        <fullName evidence="2">Apolipoprotein B mRNA editing enzyme, catalytic polypeptide 1</fullName>
    </submittedName>
</protein>
<keyword evidence="3" id="KW-1185">Reference proteome</keyword>
<feature type="region of interest" description="Disordered" evidence="1">
    <location>
        <begin position="1"/>
        <end position="43"/>
    </location>
</feature>
<dbReference type="Ensembl" id="ENSJJAT00000028446.1">
    <property type="protein sequence ID" value="ENSJJAP00000021887.1"/>
    <property type="gene ID" value="ENSJJAG00000022108.1"/>
</dbReference>
<dbReference type="GeneTree" id="ENSGT00940000161190"/>
<gene>
    <name evidence="2" type="primary">Apobec1</name>
</gene>
<proteinExistence type="predicted"/>
<accession>A0A8C5P489</accession>
<reference evidence="2" key="1">
    <citation type="submission" date="2025-08" db="UniProtKB">
        <authorList>
            <consortium name="Ensembl"/>
        </authorList>
    </citation>
    <scope>IDENTIFICATION</scope>
</reference>
<evidence type="ECO:0000313" key="2">
    <source>
        <dbReference type="Ensembl" id="ENSJJAP00000021887.1"/>
    </source>
</evidence>
<name>A0A8C5P489_JACJA</name>
<sequence>MTSNKGEELSPGNLKSPLTRENYVRRPICSMRSPGAQSATSGD</sequence>